<dbReference type="AlphaFoldDB" id="A0A1G4GUA9"/>
<feature type="compositionally biased region" description="Low complexity" evidence="2">
    <location>
        <begin position="563"/>
        <end position="577"/>
    </location>
</feature>
<dbReference type="GO" id="GO:0016197">
    <property type="term" value="P:endosomal transport"/>
    <property type="evidence" value="ECO:0007669"/>
    <property type="project" value="TreeGrafter"/>
</dbReference>
<proteinExistence type="predicted"/>
<feature type="compositionally biased region" description="Basic and acidic residues" evidence="2">
    <location>
        <begin position="483"/>
        <end position="510"/>
    </location>
</feature>
<dbReference type="InterPro" id="IPR002048">
    <property type="entry name" value="EF_hand_dom"/>
</dbReference>
<dbReference type="CDD" id="cd00052">
    <property type="entry name" value="EH"/>
    <property type="match status" value="1"/>
</dbReference>
<feature type="compositionally biased region" description="Acidic residues" evidence="2">
    <location>
        <begin position="388"/>
        <end position="404"/>
    </location>
</feature>
<feature type="domain" description="EF-hand" evidence="4">
    <location>
        <begin position="181"/>
        <end position="212"/>
    </location>
</feature>
<evidence type="ECO:0000256" key="1">
    <source>
        <dbReference type="SAM" id="Coils"/>
    </source>
</evidence>
<feature type="compositionally biased region" description="Basic and acidic residues" evidence="2">
    <location>
        <begin position="356"/>
        <end position="387"/>
    </location>
</feature>
<evidence type="ECO:0000259" key="4">
    <source>
        <dbReference type="PROSITE" id="PS50222"/>
    </source>
</evidence>
<feature type="compositionally biased region" description="Basic and acidic residues" evidence="2">
    <location>
        <begin position="430"/>
        <end position="452"/>
    </location>
</feature>
<dbReference type="VEuPathDB" id="PlasmoDB:PVW1_060016600"/>
<evidence type="ECO:0000313" key="6">
    <source>
        <dbReference type="Proteomes" id="UP000196402"/>
    </source>
</evidence>
<dbReference type="InterPro" id="IPR011992">
    <property type="entry name" value="EF-hand-dom_pair"/>
</dbReference>
<feature type="compositionally biased region" description="Basic and acidic residues" evidence="2">
    <location>
        <begin position="304"/>
        <end position="346"/>
    </location>
</feature>
<feature type="coiled-coil region" evidence="1">
    <location>
        <begin position="678"/>
        <end position="754"/>
    </location>
</feature>
<dbReference type="Proteomes" id="UP000196402">
    <property type="component" value="Chromosome 6"/>
</dbReference>
<keyword evidence="1" id="KW-0175">Coiled coil</keyword>
<feature type="coiled-coil region" evidence="1">
    <location>
        <begin position="615"/>
        <end position="642"/>
    </location>
</feature>
<feature type="compositionally biased region" description="Basic and acidic residues" evidence="2">
    <location>
        <begin position="518"/>
        <end position="537"/>
    </location>
</feature>
<dbReference type="GO" id="GO:0006897">
    <property type="term" value="P:endocytosis"/>
    <property type="evidence" value="ECO:0007669"/>
    <property type="project" value="TreeGrafter"/>
</dbReference>
<feature type="compositionally biased region" description="Gly residues" evidence="2">
    <location>
        <begin position="281"/>
        <end position="292"/>
    </location>
</feature>
<dbReference type="InterPro" id="IPR000261">
    <property type="entry name" value="EH_dom"/>
</dbReference>
<accession>A0A1G4GUA9</accession>
<dbReference type="VEuPathDB" id="PlasmoDB:PVP01_0610200"/>
<gene>
    <name evidence="5" type="ORF">PVT01_060016600</name>
</gene>
<feature type="compositionally biased region" description="Gly residues" evidence="2">
    <location>
        <begin position="546"/>
        <end position="562"/>
    </location>
</feature>
<dbReference type="SMART" id="SM00027">
    <property type="entry name" value="EH"/>
    <property type="match status" value="2"/>
</dbReference>
<protein>
    <submittedName>
        <fullName evidence="5">Formin 2, putative</fullName>
    </submittedName>
</protein>
<dbReference type="GO" id="GO:0005509">
    <property type="term" value="F:calcium ion binding"/>
    <property type="evidence" value="ECO:0007669"/>
    <property type="project" value="InterPro"/>
</dbReference>
<dbReference type="VEuPathDB" id="PlasmoDB:PVX_111460"/>
<evidence type="ECO:0000256" key="2">
    <source>
        <dbReference type="SAM" id="MobiDB-lite"/>
    </source>
</evidence>
<dbReference type="SUPFAM" id="SSF47473">
    <property type="entry name" value="EF-hand"/>
    <property type="match status" value="2"/>
</dbReference>
<feature type="domain" description="EH" evidence="3">
    <location>
        <begin position="28"/>
        <end position="116"/>
    </location>
</feature>
<dbReference type="Gene3D" id="1.10.238.10">
    <property type="entry name" value="EF-hand"/>
    <property type="match status" value="2"/>
</dbReference>
<reference evidence="5 6" key="1">
    <citation type="submission" date="2016-07" db="EMBL/GenBank/DDBJ databases">
        <authorList>
            <consortium name="Pathogen Informatics"/>
        </authorList>
    </citation>
    <scope>NUCLEOTIDE SEQUENCE [LARGE SCALE GENOMIC DNA]</scope>
</reference>
<dbReference type="VEuPathDB" id="PlasmoDB:PVPAM_060021200"/>
<dbReference type="PROSITE" id="PS50222">
    <property type="entry name" value="EF_HAND_2"/>
    <property type="match status" value="1"/>
</dbReference>
<dbReference type="GO" id="GO:0005737">
    <property type="term" value="C:cytoplasm"/>
    <property type="evidence" value="ECO:0007669"/>
    <property type="project" value="TreeGrafter"/>
</dbReference>
<dbReference type="PROSITE" id="PS50031">
    <property type="entry name" value="EH"/>
    <property type="match status" value="2"/>
</dbReference>
<evidence type="ECO:0000259" key="3">
    <source>
        <dbReference type="PROSITE" id="PS50031"/>
    </source>
</evidence>
<feature type="region of interest" description="Disordered" evidence="2">
    <location>
        <begin position="270"/>
        <end position="588"/>
    </location>
</feature>
<dbReference type="SMART" id="SM00054">
    <property type="entry name" value="EFh"/>
    <property type="match status" value="2"/>
</dbReference>
<feature type="compositionally biased region" description="Acidic residues" evidence="2">
    <location>
        <begin position="893"/>
        <end position="918"/>
    </location>
</feature>
<dbReference type="Pfam" id="PF12763">
    <property type="entry name" value="EH"/>
    <property type="match status" value="2"/>
</dbReference>
<evidence type="ECO:0000313" key="5">
    <source>
        <dbReference type="EMBL" id="SCO66190.1"/>
    </source>
</evidence>
<name>A0A1G4GUA9_PLAVI</name>
<feature type="compositionally biased region" description="Basic and acidic residues" evidence="2">
    <location>
        <begin position="936"/>
        <end position="948"/>
    </location>
</feature>
<dbReference type="eggNOG" id="KOG0998">
    <property type="taxonomic scope" value="Eukaryota"/>
</dbReference>
<dbReference type="GO" id="GO:0005886">
    <property type="term" value="C:plasma membrane"/>
    <property type="evidence" value="ECO:0007669"/>
    <property type="project" value="TreeGrafter"/>
</dbReference>
<sequence>MRKIPLSNPLHIADNAWSTDRITLSSEEYLYYVNLFNLNDKFDSHFIDNKTASSFLQNSGLSISVLHSIWEYSDVENKGYLTLEDFFICCRLVAHAQNGNALNADLINIQPACLPSFDIIRHKSFSDISNMEGTVEWKISAREREDYRRIFKTLDMKNEEKIEGSVIREYYLNTSNLSICELMQIWSVSDLDNDGFLNFEQFCVMNKMVEVRKEKEINIPLSVPADLLNSIKADRQAVVDDDVTFRKVEDKRDSFKLSFGDLLKTENEKKREKAALEKGASGKGTSGKGTSGKGTSSKGGSPENNEKLNMEFDFFEFKQEERSDVDRSDVDRSDVDRSDVDSSEKEKRKRKKKKEKGKERERDIFSERSEKKALFKKDLESYSRLGKDDEEDDEEEDDANDANDADGMNSVNGEAEAGRRNHKAKKKAGRKEARSYDDLSSEEKSSGESAKRGKERRKKGREDEEGEEAEGGAKRRGRRKKKERGDRGDRDDKRRDRDRERDKSSKSKQKDRARRGHEKGSAQKKLQLERFSPEEAASRAVAIGGSAIGGSAAGGGNGGGNGDLNSGSRGSRVSRVSQNEEEKKKKTPQSEKYFTKLIDFNYSDLKNYNIESKDVYKIEEINRKLEEEIAKKKKNIEKKKKQVNCLAYVYENELKKYQCLKEERRNLEFINLCLYKDIKHKKENIRSIKGEIKELIEDINKISIENVNINKNYIKKEKEIKVTDYKRKNLNALIDKEKNDLKKDERNLIILKNMIDYLRKQKNRALKLQESLKNRYDVTNSDHQMLIKNILHQQNYLNKITHKRLNLQKMKNQNLLLFNSLCNQSALLDLQNANPALRQPPDAKALAAHRRYFTDRKGIPNEQSDELKSSKRNFELFEQIKNGDSVDIFSSMDESESLGYAEEEAEDEEDGHYAEEEDEKRQKGKNNMEDLANLVSKDHSLKSVDDSS</sequence>
<dbReference type="PANTHER" id="PTHR11216">
    <property type="entry name" value="EH DOMAIN"/>
    <property type="match status" value="1"/>
</dbReference>
<feature type="compositionally biased region" description="Basic residues" evidence="2">
    <location>
        <begin position="420"/>
        <end position="429"/>
    </location>
</feature>
<dbReference type="PANTHER" id="PTHR11216:SF174">
    <property type="entry name" value="GH06923P"/>
    <property type="match status" value="1"/>
</dbReference>
<feature type="domain" description="EH" evidence="3">
    <location>
        <begin position="143"/>
        <end position="234"/>
    </location>
</feature>
<organism evidence="5 6">
    <name type="scientific">Plasmodium vivax</name>
    <name type="common">malaria parasite P. vivax</name>
    <dbReference type="NCBI Taxonomy" id="5855"/>
    <lineage>
        <taxon>Eukaryota</taxon>
        <taxon>Sar</taxon>
        <taxon>Alveolata</taxon>
        <taxon>Apicomplexa</taxon>
        <taxon>Aconoidasida</taxon>
        <taxon>Haemosporida</taxon>
        <taxon>Plasmodiidae</taxon>
        <taxon>Plasmodium</taxon>
        <taxon>Plasmodium (Plasmodium)</taxon>
    </lineage>
</organism>
<feature type="region of interest" description="Disordered" evidence="2">
    <location>
        <begin position="892"/>
        <end position="948"/>
    </location>
</feature>
<dbReference type="EMBL" id="LT615244">
    <property type="protein sequence ID" value="SCO66190.1"/>
    <property type="molecule type" value="Genomic_DNA"/>
</dbReference>